<name>A0A0K2TAM6_LEPSM</name>
<protein>
    <submittedName>
        <fullName evidence="1">Uncharacterized protein</fullName>
    </submittedName>
</protein>
<proteinExistence type="predicted"/>
<accession>A0A0K2TAM6</accession>
<sequence length="10" mass="1196">MLIGWDIEGY</sequence>
<evidence type="ECO:0000313" key="1">
    <source>
        <dbReference type="EMBL" id="CDW23063.1"/>
    </source>
</evidence>
<reference evidence="1" key="1">
    <citation type="submission" date="2014-05" db="EMBL/GenBank/DDBJ databases">
        <authorList>
            <person name="Chronopoulou M."/>
        </authorList>
    </citation>
    <scope>NUCLEOTIDE SEQUENCE</scope>
    <source>
        <tissue evidence="1">Whole organism</tissue>
    </source>
</reference>
<organism evidence="1">
    <name type="scientific">Lepeophtheirus salmonis</name>
    <name type="common">Salmon louse</name>
    <name type="synonym">Caligus salmonis</name>
    <dbReference type="NCBI Taxonomy" id="72036"/>
    <lineage>
        <taxon>Eukaryota</taxon>
        <taxon>Metazoa</taxon>
        <taxon>Ecdysozoa</taxon>
        <taxon>Arthropoda</taxon>
        <taxon>Crustacea</taxon>
        <taxon>Multicrustacea</taxon>
        <taxon>Hexanauplia</taxon>
        <taxon>Copepoda</taxon>
        <taxon>Siphonostomatoida</taxon>
        <taxon>Caligidae</taxon>
        <taxon>Lepeophtheirus</taxon>
    </lineage>
</organism>
<dbReference type="EMBL" id="HACA01005702">
    <property type="protein sequence ID" value="CDW23063.1"/>
    <property type="molecule type" value="Transcribed_RNA"/>
</dbReference>